<accession>A0A098E7Y3</accession>
<organism evidence="1">
    <name type="scientific">groundwater metagenome</name>
    <dbReference type="NCBI Taxonomy" id="717931"/>
    <lineage>
        <taxon>unclassified sequences</taxon>
        <taxon>metagenomes</taxon>
        <taxon>ecological metagenomes</taxon>
    </lineage>
</organism>
<proteinExistence type="predicted"/>
<name>A0A098E7Y3_9ZZZZ</name>
<reference evidence="1" key="1">
    <citation type="submission" date="2014-09" db="EMBL/GenBank/DDBJ databases">
        <authorList>
            <person name="Probst J Alexander"/>
        </authorList>
    </citation>
    <scope>NUCLEOTIDE SEQUENCE</scope>
</reference>
<dbReference type="EMBL" id="CCXY01000062">
    <property type="protein sequence ID" value="CEG11626.1"/>
    <property type="molecule type" value="Genomic_DNA"/>
</dbReference>
<evidence type="ECO:0000313" key="1">
    <source>
        <dbReference type="EMBL" id="CEG11626.1"/>
    </source>
</evidence>
<protein>
    <submittedName>
        <fullName evidence="1">Uncharacterized protein</fullName>
    </submittedName>
</protein>
<dbReference type="AlphaFoldDB" id="A0A098E7Y3"/>
<sequence length="77" mass="8783">MYCTSLECCGNIEGVEFTERLKLPNTIQLLFNFCFRVVSVSSFKVVVSSCFGIVSVSGFKRVVSKGSFKLFWYSFRE</sequence>
<gene>
    <name evidence="1" type="ORF">MSIBF_A1540024</name>
</gene>